<sequence>MALIMRKFKRFCKKGFNNRGKKPPLKKGGQSSSLFKARCFECNSTDHLVADCPKALEKEKGALEAKLEALKKKKKGKGLIGTWDQDSSENEEEEKANICFMALENEVQSSLPNSSSILDDDCDVDPSIMLIEINQPLYTQAKEEHAMEEEEYEEKQENDQETQNLPQDVIYPKGHSKDEIIGDVSQGVRTRSDEEDDDDDQEDMDIKEEYSDEETEVEIQRRETRQKKRQERTEEGSSSGSMSHLMDMIASLQTSMNTRFDAFDGRFEALDGKVSNIQARLDTLDQKMIDIQERVKRLEQGGGDRDD</sequence>
<name>A0ACC0AAU2_CATRO</name>
<gene>
    <name evidence="1" type="ORF">M9H77_26517</name>
</gene>
<organism evidence="1 2">
    <name type="scientific">Catharanthus roseus</name>
    <name type="common">Madagascar periwinkle</name>
    <name type="synonym">Vinca rosea</name>
    <dbReference type="NCBI Taxonomy" id="4058"/>
    <lineage>
        <taxon>Eukaryota</taxon>
        <taxon>Viridiplantae</taxon>
        <taxon>Streptophyta</taxon>
        <taxon>Embryophyta</taxon>
        <taxon>Tracheophyta</taxon>
        <taxon>Spermatophyta</taxon>
        <taxon>Magnoliopsida</taxon>
        <taxon>eudicotyledons</taxon>
        <taxon>Gunneridae</taxon>
        <taxon>Pentapetalae</taxon>
        <taxon>asterids</taxon>
        <taxon>lamiids</taxon>
        <taxon>Gentianales</taxon>
        <taxon>Apocynaceae</taxon>
        <taxon>Rauvolfioideae</taxon>
        <taxon>Vinceae</taxon>
        <taxon>Catharanthinae</taxon>
        <taxon>Catharanthus</taxon>
    </lineage>
</organism>
<evidence type="ECO:0000313" key="1">
    <source>
        <dbReference type="EMBL" id="KAI5657724.1"/>
    </source>
</evidence>
<evidence type="ECO:0000313" key="2">
    <source>
        <dbReference type="Proteomes" id="UP001060085"/>
    </source>
</evidence>
<comment type="caution">
    <text evidence="1">The sequence shown here is derived from an EMBL/GenBank/DDBJ whole genome shotgun (WGS) entry which is preliminary data.</text>
</comment>
<dbReference type="EMBL" id="CM044706">
    <property type="protein sequence ID" value="KAI5657724.1"/>
    <property type="molecule type" value="Genomic_DNA"/>
</dbReference>
<accession>A0ACC0AAU2</accession>
<keyword evidence="2" id="KW-1185">Reference proteome</keyword>
<reference evidence="2" key="1">
    <citation type="journal article" date="2023" name="Nat. Plants">
        <title>Single-cell RNA sequencing provides a high-resolution roadmap for understanding the multicellular compartmentation of specialized metabolism.</title>
        <authorList>
            <person name="Sun S."/>
            <person name="Shen X."/>
            <person name="Li Y."/>
            <person name="Li Y."/>
            <person name="Wang S."/>
            <person name="Li R."/>
            <person name="Zhang H."/>
            <person name="Shen G."/>
            <person name="Guo B."/>
            <person name="Wei J."/>
            <person name="Xu J."/>
            <person name="St-Pierre B."/>
            <person name="Chen S."/>
            <person name="Sun C."/>
        </authorList>
    </citation>
    <scope>NUCLEOTIDE SEQUENCE [LARGE SCALE GENOMIC DNA]</scope>
</reference>
<dbReference type="Proteomes" id="UP001060085">
    <property type="component" value="Linkage Group LG06"/>
</dbReference>
<protein>
    <submittedName>
        <fullName evidence="1">Uncharacterized protein</fullName>
    </submittedName>
</protein>
<proteinExistence type="predicted"/>